<protein>
    <recommendedName>
        <fullName evidence="3">Fimbrial outer membrane usher protein</fullName>
    </recommendedName>
</protein>
<dbReference type="EMBL" id="UGTS01000004">
    <property type="protein sequence ID" value="SUC20504.1"/>
    <property type="molecule type" value="Genomic_DNA"/>
</dbReference>
<evidence type="ECO:0000313" key="1">
    <source>
        <dbReference type="EMBL" id="SUC20504.1"/>
    </source>
</evidence>
<sequence length="77" mass="8476">MYLASNSNQNYRLTESSQQVGNTWGASLFTQLPWSSSLTLNGHILKTPSREGVEIDTALTTKAILANRDVNFSVKCV</sequence>
<reference evidence="1 2" key="1">
    <citation type="submission" date="2018-06" db="EMBL/GenBank/DDBJ databases">
        <authorList>
            <consortium name="Pathogen Informatics"/>
            <person name="Doyle S."/>
        </authorList>
    </citation>
    <scope>NUCLEOTIDE SEQUENCE [LARGE SCALE GENOMIC DNA]</scope>
    <source>
        <strain evidence="1 2">NCTC11938</strain>
    </source>
</reference>
<organism evidence="1 2">
    <name type="scientific">Proteus mirabilis</name>
    <dbReference type="NCBI Taxonomy" id="584"/>
    <lineage>
        <taxon>Bacteria</taxon>
        <taxon>Pseudomonadati</taxon>
        <taxon>Pseudomonadota</taxon>
        <taxon>Gammaproteobacteria</taxon>
        <taxon>Enterobacterales</taxon>
        <taxon>Morganellaceae</taxon>
        <taxon>Proteus</taxon>
    </lineage>
</organism>
<evidence type="ECO:0008006" key="3">
    <source>
        <dbReference type="Google" id="ProtNLM"/>
    </source>
</evidence>
<dbReference type="AlphaFoldDB" id="A0A379FI92"/>
<dbReference type="Proteomes" id="UP000254191">
    <property type="component" value="Unassembled WGS sequence"/>
</dbReference>
<name>A0A379FI92_PROMI</name>
<proteinExistence type="predicted"/>
<accession>A0A379FI92</accession>
<gene>
    <name evidence="1" type="ORF">NCTC11938_01832</name>
</gene>
<evidence type="ECO:0000313" key="2">
    <source>
        <dbReference type="Proteomes" id="UP000254191"/>
    </source>
</evidence>